<dbReference type="GO" id="GO:0003677">
    <property type="term" value="F:DNA binding"/>
    <property type="evidence" value="ECO:0007669"/>
    <property type="project" value="InterPro"/>
</dbReference>
<dbReference type="PRINTS" id="PR00300">
    <property type="entry name" value="CLPPROTEASEA"/>
</dbReference>
<evidence type="ECO:0000256" key="9">
    <source>
        <dbReference type="ARBA" id="ARBA00022840"/>
    </source>
</evidence>
<dbReference type="InterPro" id="IPR001270">
    <property type="entry name" value="ClpA/B"/>
</dbReference>
<evidence type="ECO:0000256" key="4">
    <source>
        <dbReference type="ARBA" id="ARBA00022695"/>
    </source>
</evidence>
<dbReference type="GO" id="GO:0008408">
    <property type="term" value="F:3'-5' exonuclease activity"/>
    <property type="evidence" value="ECO:0007669"/>
    <property type="project" value="InterPro"/>
</dbReference>
<dbReference type="PANTHER" id="PTHR11669:SF0">
    <property type="entry name" value="PROTEIN STICHEL-LIKE 2"/>
    <property type="match status" value="1"/>
</dbReference>
<evidence type="ECO:0000256" key="7">
    <source>
        <dbReference type="ARBA" id="ARBA00022741"/>
    </source>
</evidence>
<keyword evidence="8" id="KW-0862">Zinc</keyword>
<proteinExistence type="inferred from homology"/>
<dbReference type="SUPFAM" id="SSF52540">
    <property type="entry name" value="P-loop containing nucleoside triphosphate hydrolases"/>
    <property type="match status" value="1"/>
</dbReference>
<dbReference type="InterPro" id="IPR012763">
    <property type="entry name" value="DNA_pol_III_sug/sutau_N"/>
</dbReference>
<dbReference type="InterPro" id="IPR045085">
    <property type="entry name" value="HLD_clamp_pol_III_gamma_tau"/>
</dbReference>
<accession>A0AB35U0B8</accession>
<comment type="caution">
    <text evidence="13">The sequence shown here is derived from an EMBL/GenBank/DDBJ whole genome shotgun (WGS) entry which is preliminary data.</text>
</comment>
<dbReference type="Pfam" id="PF22608">
    <property type="entry name" value="DNAX_ATPase_lid"/>
    <property type="match status" value="1"/>
</dbReference>
<evidence type="ECO:0000256" key="5">
    <source>
        <dbReference type="ARBA" id="ARBA00022705"/>
    </source>
</evidence>
<dbReference type="InterPro" id="IPR003593">
    <property type="entry name" value="AAA+_ATPase"/>
</dbReference>
<dbReference type="NCBIfam" id="TIGR02397">
    <property type="entry name" value="dnaX_nterm"/>
    <property type="match status" value="1"/>
</dbReference>
<dbReference type="Pfam" id="PF13177">
    <property type="entry name" value="DNA_pol3_delta2"/>
    <property type="match status" value="1"/>
</dbReference>
<evidence type="ECO:0000256" key="3">
    <source>
        <dbReference type="ARBA" id="ARBA00022679"/>
    </source>
</evidence>
<dbReference type="GO" id="GO:0046872">
    <property type="term" value="F:metal ion binding"/>
    <property type="evidence" value="ECO:0007669"/>
    <property type="project" value="UniProtKB-KW"/>
</dbReference>
<gene>
    <name evidence="13" type="primary">dnaX</name>
    <name evidence="13" type="ORF">MOZ60_01665</name>
</gene>
<dbReference type="CDD" id="cd18137">
    <property type="entry name" value="HLD_clamp_pol_III_gamma_tau"/>
    <property type="match status" value="1"/>
</dbReference>
<keyword evidence="5" id="KW-0235">DNA replication</keyword>
<dbReference type="Pfam" id="PF12169">
    <property type="entry name" value="DNA_pol3_gamma3"/>
    <property type="match status" value="1"/>
</dbReference>
<comment type="catalytic activity">
    <reaction evidence="11">
        <text>DNA(n) + a 2'-deoxyribonucleoside 5'-triphosphate = DNA(n+1) + diphosphate</text>
        <dbReference type="Rhea" id="RHEA:22508"/>
        <dbReference type="Rhea" id="RHEA-COMP:17339"/>
        <dbReference type="Rhea" id="RHEA-COMP:17340"/>
        <dbReference type="ChEBI" id="CHEBI:33019"/>
        <dbReference type="ChEBI" id="CHEBI:61560"/>
        <dbReference type="ChEBI" id="CHEBI:173112"/>
        <dbReference type="EC" id="2.7.7.7"/>
    </reaction>
</comment>
<sequence>MSKLALYQKYRSSTFDEVVGQEVTVRTIKNAIKENKVGHAYLFCGPRGTGKTTMARLLAKAVNCENPEEAPCGHCESCIAAANGTHPDIIEINAANETHVDDIRDLIERARLAPMVGKHKVYIIDEVHQLSSAASSALLKTLEEPPENVIFILATTDPQKLLPTIISRCQQFNFYRIKTDQIQNHLLDIAKKENIEMDEGAARKIAILANGGMRDALSIMDQCASFSSDKIQEKDIDRIYGLTSLQEQIDLVQNLFDHDLASVLNRIRSYDESGIDMNRMSDALIADLKDAAVYGYTRQADLLKVLDEEHAKQLSKDHSPAILLKMIDVLMDGKNKFKLAQSASSAFEVVCLETIAAMDAPAETEQVQTVRKPAADKIKAEQKAENKPKPAVSMMQQSYALEQNEEHPVSANEEEVLSSAPIETKTETSSDLSMDDILAILQVCNKDDKSVDQQKYSHLNEIMGLEKAKWKLMLNGVVIAASGKDLILFACDNAASASRINSDKENRGLYGFLRDDLHIEKRPYAITSRQFQDAARQFMIRRKNNTLPDPWKCEPYKDNEDIPHQETSEEKVINLFGKENVQII</sequence>
<comment type="similarity">
    <text evidence="1">Belongs to the DnaX/STICHEL family.</text>
</comment>
<dbReference type="FunFam" id="3.40.50.300:FF:000014">
    <property type="entry name" value="DNA polymerase III subunit gamma/tau"/>
    <property type="match status" value="1"/>
</dbReference>
<dbReference type="InterPro" id="IPR050238">
    <property type="entry name" value="DNA_Rep/Repair_Clamp_Loader"/>
</dbReference>
<dbReference type="Proteomes" id="UP001286174">
    <property type="component" value="Unassembled WGS sequence"/>
</dbReference>
<evidence type="ECO:0000313" key="13">
    <source>
        <dbReference type="EMBL" id="MDX8418798.1"/>
    </source>
</evidence>
<feature type="domain" description="AAA+ ATPase" evidence="12">
    <location>
        <begin position="37"/>
        <end position="178"/>
    </location>
</feature>
<keyword evidence="10" id="KW-0239">DNA-directed DNA polymerase</keyword>
<evidence type="ECO:0000256" key="8">
    <source>
        <dbReference type="ARBA" id="ARBA00022833"/>
    </source>
</evidence>
<keyword evidence="7" id="KW-0547">Nucleotide-binding</keyword>
<evidence type="ECO:0000256" key="6">
    <source>
        <dbReference type="ARBA" id="ARBA00022723"/>
    </source>
</evidence>
<dbReference type="EMBL" id="JALBUR010000002">
    <property type="protein sequence ID" value="MDX8418798.1"/>
    <property type="molecule type" value="Genomic_DNA"/>
</dbReference>
<dbReference type="GO" id="GO:0005524">
    <property type="term" value="F:ATP binding"/>
    <property type="evidence" value="ECO:0007669"/>
    <property type="project" value="UniProtKB-KW"/>
</dbReference>
<evidence type="ECO:0000256" key="2">
    <source>
        <dbReference type="ARBA" id="ARBA00012417"/>
    </source>
</evidence>
<dbReference type="NCBIfam" id="NF004046">
    <property type="entry name" value="PRK05563.1"/>
    <property type="match status" value="1"/>
</dbReference>
<dbReference type="Gene3D" id="3.40.50.300">
    <property type="entry name" value="P-loop containing nucleotide triphosphate hydrolases"/>
    <property type="match status" value="1"/>
</dbReference>
<dbReference type="RefSeq" id="WP_370595409.1">
    <property type="nucleotide sequence ID" value="NZ_JALBUR010000002.1"/>
</dbReference>
<organism evidence="13 14">
    <name type="scientific">Grylomicrobium aquisgranensis</name>
    <dbReference type="NCBI Taxonomy" id="2926318"/>
    <lineage>
        <taxon>Bacteria</taxon>
        <taxon>Bacillati</taxon>
        <taxon>Bacillota</taxon>
        <taxon>Erysipelotrichia</taxon>
        <taxon>Erysipelotrichales</taxon>
        <taxon>Erysipelotrichaceae</taxon>
        <taxon>Grylomicrobium</taxon>
    </lineage>
</organism>
<dbReference type="GO" id="GO:0003887">
    <property type="term" value="F:DNA-directed DNA polymerase activity"/>
    <property type="evidence" value="ECO:0007669"/>
    <property type="project" value="UniProtKB-KW"/>
</dbReference>
<keyword evidence="9" id="KW-0067">ATP-binding</keyword>
<keyword evidence="6" id="KW-0479">Metal-binding</keyword>
<protein>
    <recommendedName>
        <fullName evidence="2">DNA-directed DNA polymerase</fullName>
        <ecNumber evidence="2">2.7.7.7</ecNumber>
    </recommendedName>
</protein>
<dbReference type="EC" id="2.7.7.7" evidence="2"/>
<dbReference type="InterPro" id="IPR027417">
    <property type="entry name" value="P-loop_NTPase"/>
</dbReference>
<dbReference type="Gene3D" id="1.10.8.60">
    <property type="match status" value="1"/>
</dbReference>
<keyword evidence="14" id="KW-1185">Reference proteome</keyword>
<dbReference type="GO" id="GO:0009360">
    <property type="term" value="C:DNA polymerase III complex"/>
    <property type="evidence" value="ECO:0007669"/>
    <property type="project" value="InterPro"/>
</dbReference>
<dbReference type="GO" id="GO:0006261">
    <property type="term" value="P:DNA-templated DNA replication"/>
    <property type="evidence" value="ECO:0007669"/>
    <property type="project" value="TreeGrafter"/>
</dbReference>
<evidence type="ECO:0000259" key="12">
    <source>
        <dbReference type="SMART" id="SM00382"/>
    </source>
</evidence>
<dbReference type="InterPro" id="IPR004622">
    <property type="entry name" value="DNA_pol_HolB"/>
</dbReference>
<dbReference type="NCBIfam" id="TIGR00678">
    <property type="entry name" value="holB"/>
    <property type="match status" value="1"/>
</dbReference>
<dbReference type="Gene3D" id="1.20.272.10">
    <property type="match status" value="1"/>
</dbReference>
<dbReference type="InterPro" id="IPR022754">
    <property type="entry name" value="DNA_pol_III_gamma-3"/>
</dbReference>
<dbReference type="InterPro" id="IPR008921">
    <property type="entry name" value="DNA_pol3_clamp-load_cplx_C"/>
</dbReference>
<evidence type="ECO:0000313" key="14">
    <source>
        <dbReference type="Proteomes" id="UP001286174"/>
    </source>
</evidence>
<evidence type="ECO:0000256" key="1">
    <source>
        <dbReference type="ARBA" id="ARBA00006360"/>
    </source>
</evidence>
<name>A0AB35U0B8_9FIRM</name>
<dbReference type="SUPFAM" id="SSF48019">
    <property type="entry name" value="post-AAA+ oligomerization domain-like"/>
    <property type="match status" value="1"/>
</dbReference>
<dbReference type="AlphaFoldDB" id="A0AB35U0B8"/>
<evidence type="ECO:0000256" key="10">
    <source>
        <dbReference type="ARBA" id="ARBA00022932"/>
    </source>
</evidence>
<reference evidence="13 14" key="1">
    <citation type="submission" date="2022-03" db="EMBL/GenBank/DDBJ databases">
        <title>Novel taxa within the pig intestine.</title>
        <authorList>
            <person name="Wylensek D."/>
            <person name="Bishof K."/>
            <person name="Afrizal A."/>
            <person name="Clavel T."/>
        </authorList>
    </citation>
    <scope>NUCLEOTIDE SEQUENCE [LARGE SCALE GENOMIC DNA]</scope>
    <source>
        <strain evidence="13 14">CLA-KB-P133</strain>
    </source>
</reference>
<dbReference type="PANTHER" id="PTHR11669">
    <property type="entry name" value="REPLICATION FACTOR C / DNA POLYMERASE III GAMMA-TAU SUBUNIT"/>
    <property type="match status" value="1"/>
</dbReference>
<dbReference type="CDD" id="cd00009">
    <property type="entry name" value="AAA"/>
    <property type="match status" value="1"/>
</dbReference>
<dbReference type="SMART" id="SM00382">
    <property type="entry name" value="AAA"/>
    <property type="match status" value="1"/>
</dbReference>
<keyword evidence="4 13" id="KW-0548">Nucleotidyltransferase</keyword>
<evidence type="ECO:0000256" key="11">
    <source>
        <dbReference type="ARBA" id="ARBA00049244"/>
    </source>
</evidence>
<keyword evidence="3 13" id="KW-0808">Transferase</keyword>